<evidence type="ECO:0000256" key="4">
    <source>
        <dbReference type="SAM" id="Coils"/>
    </source>
</evidence>
<dbReference type="SUPFAM" id="SSF53098">
    <property type="entry name" value="Ribonuclease H-like"/>
    <property type="match status" value="1"/>
</dbReference>
<dbReference type="InterPro" id="IPR036397">
    <property type="entry name" value="RNaseH_sf"/>
</dbReference>
<accession>A0ABN1C896</accession>
<evidence type="ECO:0000256" key="1">
    <source>
        <dbReference type="ARBA" id="ARBA00022722"/>
    </source>
</evidence>
<gene>
    <name evidence="7" type="ORF">GCM10010390_15200</name>
</gene>
<keyword evidence="2" id="KW-0378">Hydrolase</keyword>
<feature type="compositionally biased region" description="Basic residues" evidence="5">
    <location>
        <begin position="419"/>
        <end position="432"/>
    </location>
</feature>
<dbReference type="CDD" id="cd06127">
    <property type="entry name" value="DEDDh"/>
    <property type="match status" value="1"/>
</dbReference>
<sequence>MPDRLRTMTQLKEQRLKPAEGQQPVALLRKYRRGHGWGHFPLYDPADAAEMRPLSAKQQAAMTAQRTCPECGQVRGYVVHRMCQECADREQQQRLELQRRTCMWCRRVSPTPHPVSASLKGRRGECVPCWLHRVIRRQLEEEPLVVWRRTCPGRDCHKVTATDEEVAAGTWRGPRWCSPCAERDEQERAERERERREAEERAVEARRREVEALEGWARDILADPDTAILDMETTGLHDEARIVDLGVTGAAGDVLVDTLINPGEPIPPDATDMHKITDAEVATAPSFGAVLDKLAAVLHGRRCVIYNRAFDVARPRYELTVHYRQTGHEGPEGAADSWLGKARFEDAMVPYSDFCLQVVGIRPLPPAAGPDPDAAVGGRGRQPRGIPGRARIDRGRGQHPGHPSGGHVAAAGLGDPHGHRTGPRHPRRRARAKAPAGTDGP</sequence>
<dbReference type="SMART" id="SM00479">
    <property type="entry name" value="EXOIII"/>
    <property type="match status" value="1"/>
</dbReference>
<dbReference type="InterPro" id="IPR012337">
    <property type="entry name" value="RNaseH-like_sf"/>
</dbReference>
<keyword evidence="8" id="KW-1185">Reference proteome</keyword>
<dbReference type="PANTHER" id="PTHR30231">
    <property type="entry name" value="DNA POLYMERASE III SUBUNIT EPSILON"/>
    <property type="match status" value="1"/>
</dbReference>
<evidence type="ECO:0000256" key="2">
    <source>
        <dbReference type="ARBA" id="ARBA00022801"/>
    </source>
</evidence>
<dbReference type="PANTHER" id="PTHR30231:SF4">
    <property type="entry name" value="PROTEIN NEN2"/>
    <property type="match status" value="1"/>
</dbReference>
<name>A0ABN1C896_9ACTN</name>
<feature type="domain" description="Exonuclease" evidence="6">
    <location>
        <begin position="225"/>
        <end position="434"/>
    </location>
</feature>
<reference evidence="7 8" key="1">
    <citation type="journal article" date="2019" name="Int. J. Syst. Evol. Microbiol.">
        <title>The Global Catalogue of Microorganisms (GCM) 10K type strain sequencing project: providing services to taxonomists for standard genome sequencing and annotation.</title>
        <authorList>
            <consortium name="The Broad Institute Genomics Platform"/>
            <consortium name="The Broad Institute Genome Sequencing Center for Infectious Disease"/>
            <person name="Wu L."/>
            <person name="Ma J."/>
        </authorList>
    </citation>
    <scope>NUCLEOTIDE SEQUENCE [LARGE SCALE GENOMIC DNA]</scope>
    <source>
        <strain evidence="7 8">JCM 5052</strain>
    </source>
</reference>
<evidence type="ECO:0000313" key="7">
    <source>
        <dbReference type="EMBL" id="GAA0513812.1"/>
    </source>
</evidence>
<dbReference type="Gene3D" id="3.30.420.10">
    <property type="entry name" value="Ribonuclease H-like superfamily/Ribonuclease H"/>
    <property type="match status" value="1"/>
</dbReference>
<proteinExistence type="predicted"/>
<organism evidence="7 8">
    <name type="scientific">Streptomyces mordarskii</name>
    <dbReference type="NCBI Taxonomy" id="1226758"/>
    <lineage>
        <taxon>Bacteria</taxon>
        <taxon>Bacillati</taxon>
        <taxon>Actinomycetota</taxon>
        <taxon>Actinomycetes</taxon>
        <taxon>Kitasatosporales</taxon>
        <taxon>Streptomycetaceae</taxon>
        <taxon>Streptomyces</taxon>
    </lineage>
</organism>
<evidence type="ECO:0000256" key="3">
    <source>
        <dbReference type="ARBA" id="ARBA00022839"/>
    </source>
</evidence>
<evidence type="ECO:0000313" key="8">
    <source>
        <dbReference type="Proteomes" id="UP001501576"/>
    </source>
</evidence>
<dbReference type="Pfam" id="PF00929">
    <property type="entry name" value="RNase_T"/>
    <property type="match status" value="1"/>
</dbReference>
<feature type="coiled-coil region" evidence="4">
    <location>
        <begin position="181"/>
        <end position="209"/>
    </location>
</feature>
<keyword evidence="3" id="KW-0269">Exonuclease</keyword>
<dbReference type="InterPro" id="IPR013520">
    <property type="entry name" value="Ribonucl_H"/>
</dbReference>
<evidence type="ECO:0000259" key="6">
    <source>
        <dbReference type="SMART" id="SM00479"/>
    </source>
</evidence>
<comment type="caution">
    <text evidence="7">The sequence shown here is derived from an EMBL/GenBank/DDBJ whole genome shotgun (WGS) entry which is preliminary data.</text>
</comment>
<dbReference type="Proteomes" id="UP001501576">
    <property type="component" value="Unassembled WGS sequence"/>
</dbReference>
<dbReference type="EMBL" id="BAAABZ010000011">
    <property type="protein sequence ID" value="GAA0513812.1"/>
    <property type="molecule type" value="Genomic_DNA"/>
</dbReference>
<evidence type="ECO:0000256" key="5">
    <source>
        <dbReference type="SAM" id="MobiDB-lite"/>
    </source>
</evidence>
<keyword evidence="4" id="KW-0175">Coiled coil</keyword>
<keyword evidence="1" id="KW-0540">Nuclease</keyword>
<protein>
    <recommendedName>
        <fullName evidence="6">Exonuclease domain-containing protein</fullName>
    </recommendedName>
</protein>
<feature type="region of interest" description="Disordered" evidence="5">
    <location>
        <begin position="367"/>
        <end position="441"/>
    </location>
</feature>